<dbReference type="CDD" id="cd03139">
    <property type="entry name" value="GATase1_PfpI_2"/>
    <property type="match status" value="1"/>
</dbReference>
<dbReference type="PANTHER" id="PTHR43130:SF2">
    <property type="entry name" value="DJ-1_PFPI DOMAIN-CONTAINING PROTEIN"/>
    <property type="match status" value="1"/>
</dbReference>
<evidence type="ECO:0000313" key="2">
    <source>
        <dbReference type="EMBL" id="NHZ41219.1"/>
    </source>
</evidence>
<dbReference type="SUPFAM" id="SSF52317">
    <property type="entry name" value="Class I glutamine amidotransferase-like"/>
    <property type="match status" value="1"/>
</dbReference>
<dbReference type="InterPro" id="IPR052158">
    <property type="entry name" value="INH-QAR"/>
</dbReference>
<gene>
    <name evidence="2" type="ORF">F1609_13780</name>
</gene>
<keyword evidence="3" id="KW-1185">Reference proteome</keyword>
<name>A0ABX0M235_9BURK</name>
<evidence type="ECO:0000259" key="1">
    <source>
        <dbReference type="Pfam" id="PF01965"/>
    </source>
</evidence>
<proteinExistence type="predicted"/>
<dbReference type="Proteomes" id="UP000819052">
    <property type="component" value="Unassembled WGS sequence"/>
</dbReference>
<dbReference type="InterPro" id="IPR029062">
    <property type="entry name" value="Class_I_gatase-like"/>
</dbReference>
<reference evidence="2 3" key="1">
    <citation type="submission" date="2019-09" db="EMBL/GenBank/DDBJ databases">
        <title>Taxonomy of Antarctic Massilia spp.: description of Massilia rubra sp. nov., Massilia aquatica sp. nov., Massilia mucilaginosa sp. nov., Massilia frigida sp. nov. isolated from streams, lakes and regoliths.</title>
        <authorList>
            <person name="Holochova P."/>
            <person name="Sedlacek I."/>
            <person name="Kralova S."/>
            <person name="Maslanova I."/>
            <person name="Busse H.-J."/>
            <person name="Stankova E."/>
            <person name="Vrbovska V."/>
            <person name="Kovarovic V."/>
            <person name="Bartak M."/>
            <person name="Svec P."/>
            <person name="Pantucek R."/>
        </authorList>
    </citation>
    <scope>NUCLEOTIDE SEQUENCE [LARGE SCALE GENOMIC DNA]</scope>
    <source>
        <strain evidence="2 3">CCM 8693</strain>
    </source>
</reference>
<dbReference type="PANTHER" id="PTHR43130">
    <property type="entry name" value="ARAC-FAMILY TRANSCRIPTIONAL REGULATOR"/>
    <property type="match status" value="1"/>
</dbReference>
<dbReference type="Gene3D" id="3.40.50.880">
    <property type="match status" value="1"/>
</dbReference>
<comment type="caution">
    <text evidence="2">The sequence shown here is derived from an EMBL/GenBank/DDBJ whole genome shotgun (WGS) entry which is preliminary data.</text>
</comment>
<feature type="domain" description="DJ-1/PfpI" evidence="1">
    <location>
        <begin position="37"/>
        <end position="191"/>
    </location>
</feature>
<dbReference type="InterPro" id="IPR002818">
    <property type="entry name" value="DJ-1/PfpI"/>
</dbReference>
<dbReference type="EMBL" id="VVIW01000006">
    <property type="protein sequence ID" value="NHZ41219.1"/>
    <property type="molecule type" value="Genomic_DNA"/>
</dbReference>
<organism evidence="2 3">
    <name type="scientific">Massilia aquatica</name>
    <dbReference type="NCBI Taxonomy" id="2609000"/>
    <lineage>
        <taxon>Bacteria</taxon>
        <taxon>Pseudomonadati</taxon>
        <taxon>Pseudomonadota</taxon>
        <taxon>Betaproteobacteria</taxon>
        <taxon>Burkholderiales</taxon>
        <taxon>Oxalobacteraceae</taxon>
        <taxon>Telluria group</taxon>
        <taxon>Massilia</taxon>
    </lineage>
</organism>
<dbReference type="Pfam" id="PF01965">
    <property type="entry name" value="DJ-1_PfpI"/>
    <property type="match status" value="1"/>
</dbReference>
<sequence>MRFVFMWRVCHGNGRYRLFAPLTGTPTMGTLQEKTMRLSILLFDGFTALDVVGGYEVLVNIPGMEVEFVSDQVGLVASDSGRLGMAAYRRFDQLDATDILYVPGGPGVAAALGNAALMDCVRRLHASSAWTVSICNGAEILGAAGLLKGKKVTTNWFAREQLAACGALVGTERYQRDGKLITGAGVSASIDAGLFLAALLGGEQLARTIQLGIEYYPAPPFGNGTPDDQPQAAKDVIRHVEQCAAARLAARVIPF</sequence>
<accession>A0ABX0M235</accession>
<evidence type="ECO:0000313" key="3">
    <source>
        <dbReference type="Proteomes" id="UP000819052"/>
    </source>
</evidence>
<protein>
    <submittedName>
        <fullName evidence="2">DJ-1/PfpI family protein</fullName>
    </submittedName>
</protein>